<evidence type="ECO:0000256" key="4">
    <source>
        <dbReference type="PROSITE-ProRule" id="PRU00335"/>
    </source>
</evidence>
<keyword evidence="3" id="KW-0804">Transcription</keyword>
<dbReference type="SUPFAM" id="SSF48498">
    <property type="entry name" value="Tetracyclin repressor-like, C-terminal domain"/>
    <property type="match status" value="1"/>
</dbReference>
<dbReference type="AlphaFoldDB" id="A0A1Q8CXQ0"/>
<feature type="DNA-binding region" description="H-T-H motif" evidence="4">
    <location>
        <begin position="28"/>
        <end position="47"/>
    </location>
</feature>
<dbReference type="EMBL" id="MSIE01000002">
    <property type="protein sequence ID" value="OLF19134.1"/>
    <property type="molecule type" value="Genomic_DNA"/>
</dbReference>
<dbReference type="Pfam" id="PF21993">
    <property type="entry name" value="TetR_C_13_2"/>
    <property type="match status" value="1"/>
</dbReference>
<organism evidence="6 7">
    <name type="scientific">Actinophytocola xanthii</name>
    <dbReference type="NCBI Taxonomy" id="1912961"/>
    <lineage>
        <taxon>Bacteria</taxon>
        <taxon>Bacillati</taxon>
        <taxon>Actinomycetota</taxon>
        <taxon>Actinomycetes</taxon>
        <taxon>Pseudonocardiales</taxon>
        <taxon>Pseudonocardiaceae</taxon>
    </lineage>
</organism>
<dbReference type="OrthoDB" id="4567939at2"/>
<dbReference type="STRING" id="1912961.BU204_01815"/>
<dbReference type="Gene3D" id="1.10.357.10">
    <property type="entry name" value="Tetracycline Repressor, domain 2"/>
    <property type="match status" value="1"/>
</dbReference>
<dbReference type="InterPro" id="IPR001647">
    <property type="entry name" value="HTH_TetR"/>
</dbReference>
<protein>
    <submittedName>
        <fullName evidence="6">TetR family transcriptional regulator</fullName>
    </submittedName>
</protein>
<accession>A0A1Q8CXQ0</accession>
<dbReference type="PANTHER" id="PTHR47506:SF3">
    <property type="entry name" value="HTH-TYPE TRANSCRIPTIONAL REGULATOR LMRA"/>
    <property type="match status" value="1"/>
</dbReference>
<evidence type="ECO:0000259" key="5">
    <source>
        <dbReference type="PROSITE" id="PS50977"/>
    </source>
</evidence>
<name>A0A1Q8CXQ0_9PSEU</name>
<keyword evidence="1" id="KW-0805">Transcription regulation</keyword>
<keyword evidence="2 4" id="KW-0238">DNA-binding</keyword>
<dbReference type="RefSeq" id="WP_075123736.1">
    <property type="nucleotide sequence ID" value="NZ_MSIE01000002.1"/>
</dbReference>
<evidence type="ECO:0000313" key="6">
    <source>
        <dbReference type="EMBL" id="OLF19134.1"/>
    </source>
</evidence>
<dbReference type="PRINTS" id="PR00455">
    <property type="entry name" value="HTHTETR"/>
</dbReference>
<proteinExistence type="predicted"/>
<sequence>MARRGESRERMLRAAARLFQRQGYGATGLNQVVEEGSAPKGSLYFHFPGGKEQLAAEAVSMAGAELGTAMAATAARAEDVGEAIMAVAELFAAELERSDYRAGCPVATVALDAAADSEPIRAACDGTYSSWLAGMAELLRRHRVEDAEAVAVLVVSAIQGALLLARVRRDATVVRSTARQVADLALAAKGAR</sequence>
<keyword evidence="7" id="KW-1185">Reference proteome</keyword>
<dbReference type="Pfam" id="PF00440">
    <property type="entry name" value="TetR_N"/>
    <property type="match status" value="1"/>
</dbReference>
<evidence type="ECO:0000313" key="7">
    <source>
        <dbReference type="Proteomes" id="UP000185596"/>
    </source>
</evidence>
<evidence type="ECO:0000256" key="3">
    <source>
        <dbReference type="ARBA" id="ARBA00023163"/>
    </source>
</evidence>
<evidence type="ECO:0000256" key="1">
    <source>
        <dbReference type="ARBA" id="ARBA00023015"/>
    </source>
</evidence>
<dbReference type="GO" id="GO:0003677">
    <property type="term" value="F:DNA binding"/>
    <property type="evidence" value="ECO:0007669"/>
    <property type="project" value="UniProtKB-UniRule"/>
</dbReference>
<feature type="domain" description="HTH tetR-type" evidence="5">
    <location>
        <begin position="5"/>
        <end position="65"/>
    </location>
</feature>
<reference evidence="6 7" key="1">
    <citation type="submission" date="2016-12" db="EMBL/GenBank/DDBJ databases">
        <title>The draft genome sequence of Actinophytocola sp. 11-183.</title>
        <authorList>
            <person name="Wang W."/>
            <person name="Yuan L."/>
        </authorList>
    </citation>
    <scope>NUCLEOTIDE SEQUENCE [LARGE SCALE GENOMIC DNA]</scope>
    <source>
        <strain evidence="6 7">11-183</strain>
    </source>
</reference>
<dbReference type="InterPro" id="IPR054156">
    <property type="entry name" value="YxaF_TetR_C"/>
</dbReference>
<dbReference type="InterPro" id="IPR036271">
    <property type="entry name" value="Tet_transcr_reg_TetR-rel_C_sf"/>
</dbReference>
<dbReference type="Proteomes" id="UP000185596">
    <property type="component" value="Unassembled WGS sequence"/>
</dbReference>
<dbReference type="InterPro" id="IPR009057">
    <property type="entry name" value="Homeodomain-like_sf"/>
</dbReference>
<dbReference type="PANTHER" id="PTHR47506">
    <property type="entry name" value="TRANSCRIPTIONAL REGULATORY PROTEIN"/>
    <property type="match status" value="1"/>
</dbReference>
<dbReference type="SUPFAM" id="SSF46689">
    <property type="entry name" value="Homeodomain-like"/>
    <property type="match status" value="1"/>
</dbReference>
<evidence type="ECO:0000256" key="2">
    <source>
        <dbReference type="ARBA" id="ARBA00023125"/>
    </source>
</evidence>
<gene>
    <name evidence="6" type="ORF">BU204_01815</name>
</gene>
<dbReference type="PROSITE" id="PS50977">
    <property type="entry name" value="HTH_TETR_2"/>
    <property type="match status" value="1"/>
</dbReference>
<comment type="caution">
    <text evidence="6">The sequence shown here is derived from an EMBL/GenBank/DDBJ whole genome shotgun (WGS) entry which is preliminary data.</text>
</comment>